<comment type="caution">
    <text evidence="10">The sequence shown here is derived from an EMBL/GenBank/DDBJ whole genome shotgun (WGS) entry which is preliminary data.</text>
</comment>
<comment type="subcellular location">
    <subcellularLocation>
        <location evidence="1">Nucleus</location>
    </subcellularLocation>
</comment>
<dbReference type="GO" id="GO:0000785">
    <property type="term" value="C:chromatin"/>
    <property type="evidence" value="ECO:0007669"/>
    <property type="project" value="TreeGrafter"/>
</dbReference>
<dbReference type="SMART" id="SM00355">
    <property type="entry name" value="ZnF_C2H2"/>
    <property type="match status" value="2"/>
</dbReference>
<evidence type="ECO:0000259" key="9">
    <source>
        <dbReference type="PROSITE" id="PS50157"/>
    </source>
</evidence>
<evidence type="ECO:0000256" key="8">
    <source>
        <dbReference type="SAM" id="MobiDB-lite"/>
    </source>
</evidence>
<dbReference type="InterPro" id="IPR051059">
    <property type="entry name" value="VerF-like"/>
</dbReference>
<evidence type="ECO:0000256" key="4">
    <source>
        <dbReference type="ARBA" id="ARBA00022771"/>
    </source>
</evidence>
<dbReference type="GeneID" id="85308782"/>
<gene>
    <name evidence="10" type="ORF">QBC33DRAFT_497682</name>
</gene>
<dbReference type="AlphaFoldDB" id="A0AAJ0BYN4"/>
<keyword evidence="4 7" id="KW-0863">Zinc-finger</keyword>
<dbReference type="GO" id="GO:0000978">
    <property type="term" value="F:RNA polymerase II cis-regulatory region sequence-specific DNA binding"/>
    <property type="evidence" value="ECO:0007669"/>
    <property type="project" value="InterPro"/>
</dbReference>
<evidence type="ECO:0000313" key="11">
    <source>
        <dbReference type="Proteomes" id="UP001244011"/>
    </source>
</evidence>
<dbReference type="GO" id="GO:0008270">
    <property type="term" value="F:zinc ion binding"/>
    <property type="evidence" value="ECO:0007669"/>
    <property type="project" value="UniProtKB-KW"/>
</dbReference>
<feature type="compositionally biased region" description="Basic and acidic residues" evidence="8">
    <location>
        <begin position="16"/>
        <end position="28"/>
    </location>
</feature>
<keyword evidence="5" id="KW-0862">Zinc</keyword>
<feature type="region of interest" description="Disordered" evidence="8">
    <location>
        <begin position="1"/>
        <end position="41"/>
    </location>
</feature>
<sequence length="778" mass="86055">MSRWGRRPASFPAIEIRPRPTLRAEDSRGVPPSPNHSAIPSGAENAAENVHLLTAAGSQSISTIAKPRRHQCSVCSSAFARAEHLARHERSHRNERPFACRLCDARFTRKDLIKRHVQRHHGDLPDASASSRPAAEGGANSPEGSEIVVSATSPSNVSSPSTTAGNPPHQIANTSAQYHGNVSSQRQDSSEPMGRIDEAPAMFDLETFVTMEFGGIGGLSQVFSTELNSRDHARPQQESNTLDRHSLPFCSSALTPARAPRARYLSFAQPQASSWRGSFEISAPKRADLIREMDEVFHPDRLESSFHIPSCMVLEGCITVFFNSFLCHMPCIHIPTWRAEDAHPSLLLGMIAIGLVYRSRRELANIIYRAARLSIIRYMESSTSTSKDSPVWIMQTLFLIMAYGTWSGDLALVQDALALQSRLAHIARSLIGPTADETVKLAHLELSWEEWVRLETLTRTIFVVYSYFSILNLSFNIPPALLNSEMDLFLPCAEREWTAATPETWTEYHKLCQRRPEAAFPRVLRSLLSPAEPSAIPCSTSGGYIVLHAILQQVWHIRQASPGGPAELATVEIALKKWQAMSTAHPESSFSSRSPYDPLVFNSNSLLRLAYIRLAVDFSRIRAVLMSQNTNAISHAMTSQPTNVHRSAMSTKAAVHAIDALRIPLKMGLHPPTKSGTFPWSLQHHLFSLECCLFLSKWLNVLSASSDATWTEDEQSLIALIQETVEEVGLDPMRLSKPPSAQIMYAWTAMYGSQDPWGVISTINSSVISFADSIASHS</sequence>
<keyword evidence="3" id="KW-0677">Repeat</keyword>
<dbReference type="Pfam" id="PF04082">
    <property type="entry name" value="Fungal_trans"/>
    <property type="match status" value="1"/>
</dbReference>
<evidence type="ECO:0000256" key="2">
    <source>
        <dbReference type="ARBA" id="ARBA00022723"/>
    </source>
</evidence>
<dbReference type="GO" id="GO:0000981">
    <property type="term" value="F:DNA-binding transcription factor activity, RNA polymerase II-specific"/>
    <property type="evidence" value="ECO:0007669"/>
    <property type="project" value="InterPro"/>
</dbReference>
<dbReference type="InterPro" id="IPR013087">
    <property type="entry name" value="Znf_C2H2_type"/>
</dbReference>
<feature type="compositionally biased region" description="Polar residues" evidence="8">
    <location>
        <begin position="171"/>
        <end position="187"/>
    </location>
</feature>
<dbReference type="SUPFAM" id="SSF57667">
    <property type="entry name" value="beta-beta-alpha zinc fingers"/>
    <property type="match status" value="1"/>
</dbReference>
<dbReference type="PANTHER" id="PTHR40626">
    <property type="entry name" value="MIP31509P"/>
    <property type="match status" value="1"/>
</dbReference>
<evidence type="ECO:0000256" key="7">
    <source>
        <dbReference type="PROSITE-ProRule" id="PRU00042"/>
    </source>
</evidence>
<dbReference type="InterPro" id="IPR007219">
    <property type="entry name" value="XnlR_reg_dom"/>
</dbReference>
<evidence type="ECO:0000256" key="6">
    <source>
        <dbReference type="ARBA" id="ARBA00023242"/>
    </source>
</evidence>
<keyword evidence="6" id="KW-0539">Nucleus</keyword>
<proteinExistence type="predicted"/>
<feature type="domain" description="C2H2-type" evidence="9">
    <location>
        <begin position="70"/>
        <end position="97"/>
    </location>
</feature>
<evidence type="ECO:0000313" key="10">
    <source>
        <dbReference type="EMBL" id="KAK1764511.1"/>
    </source>
</evidence>
<evidence type="ECO:0000256" key="5">
    <source>
        <dbReference type="ARBA" id="ARBA00022833"/>
    </source>
</evidence>
<dbReference type="PANTHER" id="PTHR40626:SF10">
    <property type="entry name" value="C2H2-TYPE DOMAIN-CONTAINING PROTEIN"/>
    <property type="match status" value="1"/>
</dbReference>
<dbReference type="PROSITE" id="PS00028">
    <property type="entry name" value="ZINC_FINGER_C2H2_1"/>
    <property type="match status" value="2"/>
</dbReference>
<dbReference type="RefSeq" id="XP_060280724.1">
    <property type="nucleotide sequence ID" value="XM_060425595.1"/>
</dbReference>
<dbReference type="PROSITE" id="PS50157">
    <property type="entry name" value="ZINC_FINGER_C2H2_2"/>
    <property type="match status" value="2"/>
</dbReference>
<dbReference type="Proteomes" id="UP001244011">
    <property type="component" value="Unassembled WGS sequence"/>
</dbReference>
<dbReference type="Gene3D" id="3.30.160.60">
    <property type="entry name" value="Classic Zinc Finger"/>
    <property type="match status" value="2"/>
</dbReference>
<dbReference type="EMBL" id="MU839020">
    <property type="protein sequence ID" value="KAK1764511.1"/>
    <property type="molecule type" value="Genomic_DNA"/>
</dbReference>
<evidence type="ECO:0000256" key="3">
    <source>
        <dbReference type="ARBA" id="ARBA00022737"/>
    </source>
</evidence>
<evidence type="ECO:0000256" key="1">
    <source>
        <dbReference type="ARBA" id="ARBA00004123"/>
    </source>
</evidence>
<feature type="compositionally biased region" description="Low complexity" evidence="8">
    <location>
        <begin position="148"/>
        <end position="164"/>
    </location>
</feature>
<keyword evidence="11" id="KW-1185">Reference proteome</keyword>
<dbReference type="CDD" id="cd12148">
    <property type="entry name" value="fungal_TF_MHR"/>
    <property type="match status" value="1"/>
</dbReference>
<organism evidence="10 11">
    <name type="scientific">Phialemonium atrogriseum</name>
    <dbReference type="NCBI Taxonomy" id="1093897"/>
    <lineage>
        <taxon>Eukaryota</taxon>
        <taxon>Fungi</taxon>
        <taxon>Dikarya</taxon>
        <taxon>Ascomycota</taxon>
        <taxon>Pezizomycotina</taxon>
        <taxon>Sordariomycetes</taxon>
        <taxon>Sordariomycetidae</taxon>
        <taxon>Cephalothecales</taxon>
        <taxon>Cephalothecaceae</taxon>
        <taxon>Phialemonium</taxon>
    </lineage>
</organism>
<reference evidence="10" key="1">
    <citation type="submission" date="2023-06" db="EMBL/GenBank/DDBJ databases">
        <title>Genome-scale phylogeny and comparative genomics of the fungal order Sordariales.</title>
        <authorList>
            <consortium name="Lawrence Berkeley National Laboratory"/>
            <person name="Hensen N."/>
            <person name="Bonometti L."/>
            <person name="Westerberg I."/>
            <person name="Brannstrom I.O."/>
            <person name="Guillou S."/>
            <person name="Cros-Aarteil S."/>
            <person name="Calhoun S."/>
            <person name="Haridas S."/>
            <person name="Kuo A."/>
            <person name="Mondo S."/>
            <person name="Pangilinan J."/>
            <person name="Riley R."/>
            <person name="Labutti K."/>
            <person name="Andreopoulos B."/>
            <person name="Lipzen A."/>
            <person name="Chen C."/>
            <person name="Yanf M."/>
            <person name="Daum C."/>
            <person name="Ng V."/>
            <person name="Clum A."/>
            <person name="Steindorff A."/>
            <person name="Ohm R."/>
            <person name="Martin F."/>
            <person name="Silar P."/>
            <person name="Natvig D."/>
            <person name="Lalanne C."/>
            <person name="Gautier V."/>
            <person name="Ament-Velasquez S.L."/>
            <person name="Kruys A."/>
            <person name="Hutchinson M.I."/>
            <person name="Powell A.J."/>
            <person name="Barry K."/>
            <person name="Miller A.N."/>
            <person name="Grigoriev I.V."/>
            <person name="Debuchy R."/>
            <person name="Gladieux P."/>
            <person name="Thoren M.H."/>
            <person name="Johannesson H."/>
        </authorList>
    </citation>
    <scope>NUCLEOTIDE SEQUENCE</scope>
    <source>
        <strain evidence="10">8032-3</strain>
    </source>
</reference>
<keyword evidence="2" id="KW-0479">Metal-binding</keyword>
<accession>A0AAJ0BYN4</accession>
<feature type="domain" description="C2H2-type" evidence="9">
    <location>
        <begin position="98"/>
        <end position="125"/>
    </location>
</feature>
<protein>
    <recommendedName>
        <fullName evidence="9">C2H2-type domain-containing protein</fullName>
    </recommendedName>
</protein>
<dbReference type="GO" id="GO:0005634">
    <property type="term" value="C:nucleus"/>
    <property type="evidence" value="ECO:0007669"/>
    <property type="project" value="UniProtKB-SubCell"/>
</dbReference>
<name>A0AAJ0BYN4_9PEZI</name>
<dbReference type="InterPro" id="IPR036236">
    <property type="entry name" value="Znf_C2H2_sf"/>
</dbReference>
<feature type="region of interest" description="Disordered" evidence="8">
    <location>
        <begin position="117"/>
        <end position="194"/>
    </location>
</feature>
<dbReference type="GO" id="GO:0006351">
    <property type="term" value="P:DNA-templated transcription"/>
    <property type="evidence" value="ECO:0007669"/>
    <property type="project" value="InterPro"/>
</dbReference>